<dbReference type="HOGENOM" id="CLU_108835_3_1_6"/>
<dbReference type="Proteomes" id="UP000005870">
    <property type="component" value="Chromosome"/>
</dbReference>
<dbReference type="eggNOG" id="ENOG50339YA">
    <property type="taxonomic scope" value="Bacteria"/>
</dbReference>
<dbReference type="EMBL" id="CP003093">
    <property type="protein sequence ID" value="AER55176.1"/>
    <property type="molecule type" value="Genomic_DNA"/>
</dbReference>
<sequence>MRLSTCLILSALLAAPLACAQSMYQWKDAQGVTHYSDVPPPKSKLEGKPINAADAMARGSTPATAQAAPAESAQCSSARLNQKILSGAAPVRQMGADGKPGAVLSDAQRASQRELADAVVKAYCTPADAGR</sequence>
<feature type="domain" description="DUF4124" evidence="2">
    <location>
        <begin position="11"/>
        <end position="72"/>
    </location>
</feature>
<reference evidence="3 4" key="1">
    <citation type="journal article" date="2012" name="J. Bacteriol.">
        <title>Complete Genome Sequence of the BTEX-Degrading Bacterium Pseudoxanthomonas spadix BD-a59.</title>
        <authorList>
            <person name="Lee S.H."/>
            <person name="Jin H.M."/>
            <person name="Lee H.J."/>
            <person name="Kim J.M."/>
            <person name="Jeon C.O."/>
        </authorList>
    </citation>
    <scope>NUCLEOTIDE SEQUENCE [LARGE SCALE GENOMIC DNA]</scope>
    <source>
        <strain evidence="3 4">BD-a59</strain>
    </source>
</reference>
<gene>
    <name evidence="3" type="ordered locus">DSC_02615</name>
</gene>
<keyword evidence="4" id="KW-1185">Reference proteome</keyword>
<protein>
    <recommendedName>
        <fullName evidence="2">DUF4124 domain-containing protein</fullName>
    </recommendedName>
</protein>
<evidence type="ECO:0000256" key="1">
    <source>
        <dbReference type="SAM" id="SignalP"/>
    </source>
</evidence>
<feature type="signal peptide" evidence="1">
    <location>
        <begin position="1"/>
        <end position="20"/>
    </location>
</feature>
<dbReference type="Pfam" id="PF13511">
    <property type="entry name" value="DUF4124"/>
    <property type="match status" value="1"/>
</dbReference>
<evidence type="ECO:0000313" key="3">
    <source>
        <dbReference type="EMBL" id="AER55176.1"/>
    </source>
</evidence>
<dbReference type="OrthoDB" id="7068596at2"/>
<dbReference type="InterPro" id="IPR025392">
    <property type="entry name" value="DUF4124"/>
</dbReference>
<evidence type="ECO:0000259" key="2">
    <source>
        <dbReference type="Pfam" id="PF13511"/>
    </source>
</evidence>
<name>G7UVQ9_PSEUP</name>
<dbReference type="AlphaFoldDB" id="G7UVQ9"/>
<keyword evidence="1" id="KW-0732">Signal</keyword>
<dbReference type="KEGG" id="psd:DSC_02615"/>
<organism evidence="3 4">
    <name type="scientific">Pseudoxanthomonas spadix (strain BD-a59)</name>
    <dbReference type="NCBI Taxonomy" id="1045855"/>
    <lineage>
        <taxon>Bacteria</taxon>
        <taxon>Pseudomonadati</taxon>
        <taxon>Pseudomonadota</taxon>
        <taxon>Gammaproteobacteria</taxon>
        <taxon>Lysobacterales</taxon>
        <taxon>Lysobacteraceae</taxon>
        <taxon>Pseudoxanthomonas</taxon>
    </lineage>
</organism>
<dbReference type="STRING" id="1045855.DSC_02615"/>
<feature type="chain" id="PRO_5003504475" description="DUF4124 domain-containing protein" evidence="1">
    <location>
        <begin position="21"/>
        <end position="131"/>
    </location>
</feature>
<accession>G7UVQ9</accession>
<evidence type="ECO:0000313" key="4">
    <source>
        <dbReference type="Proteomes" id="UP000005870"/>
    </source>
</evidence>
<dbReference type="RefSeq" id="WP_014159354.1">
    <property type="nucleotide sequence ID" value="NC_016147.2"/>
</dbReference>
<proteinExistence type="predicted"/>